<dbReference type="GO" id="GO:0006979">
    <property type="term" value="P:response to oxidative stress"/>
    <property type="evidence" value="ECO:0007669"/>
    <property type="project" value="InterPro"/>
</dbReference>
<keyword evidence="1" id="KW-0479">Metal-binding</keyword>
<sequence>MVHHIAEKWRSAIQSSAIPRYKSVSGNLLPSAREVSMKCFEPDDSSENLDKVFTQMHMQFGQFLDHDIILTELEAASNCCADMAPDGTHPDMFNGLSCFPMKVGDNDRFFTEKCITARRSLGVDVDGVRQQINGVTSFIDASQVYGPAKLLSDELRTFQGGKMKTTKEEKDGKVIREDLPQIGVFKCLKDTISHCPHAGDPRVNVFPGLTIIHTAFHLEHNRIAEELAAVNPTWDDEKLFQEARKIVIAINQLITYEEYLPKIIGPDMMNIMGLDDAFAYDAGIDASVTNVFGAAAFRFGHSQINGPMRIHGSRAPGLSEVFFKPEIMLEESGGVMKNIIINQVKQRCQKTDHLFSPEILDKLFMNVDAPGESFDLPALAVHRARDHGLPTYLDYVDMVVKFLSKFNISHSFVKTLNLPNCLLDGTYESYRDIDLFTGAVYETPVDGGVVGPTFAYLLGEQFRRLRVGDRFFYEASDSQLGFTPAQLADIKKKASLSNVFCKNNKKLKWIQLKAMEKRSSDNPKKSCSSFDDFDFSLWKEG</sequence>
<name>A0AAE1AHL6_9GAST</name>
<dbReference type="EMBL" id="JAWDGP010001847">
    <property type="protein sequence ID" value="KAK3787705.1"/>
    <property type="molecule type" value="Genomic_DNA"/>
</dbReference>
<reference evidence="2" key="1">
    <citation type="journal article" date="2023" name="G3 (Bethesda)">
        <title>A reference genome for the long-term kleptoplast-retaining sea slug Elysia crispata morphotype clarki.</title>
        <authorList>
            <person name="Eastman K.E."/>
            <person name="Pendleton A.L."/>
            <person name="Shaikh M.A."/>
            <person name="Suttiyut T."/>
            <person name="Ogas R."/>
            <person name="Tomko P."/>
            <person name="Gavelis G."/>
            <person name="Widhalm J.R."/>
            <person name="Wisecaver J.H."/>
        </authorList>
    </citation>
    <scope>NUCLEOTIDE SEQUENCE</scope>
    <source>
        <strain evidence="2">ECLA1</strain>
    </source>
</reference>
<dbReference type="Gene3D" id="1.10.640.10">
    <property type="entry name" value="Haem peroxidase domain superfamily, animal type"/>
    <property type="match status" value="1"/>
</dbReference>
<keyword evidence="1" id="KW-0408">Iron</keyword>
<accession>A0AAE1AHL6</accession>
<dbReference type="PANTHER" id="PTHR11475:SF86">
    <property type="entry name" value="PEROXIDASE"/>
    <property type="match status" value="1"/>
</dbReference>
<comment type="caution">
    <text evidence="2">The sequence shown here is derived from an EMBL/GenBank/DDBJ whole genome shotgun (WGS) entry which is preliminary data.</text>
</comment>
<dbReference type="PROSITE" id="PS50292">
    <property type="entry name" value="PEROXIDASE_3"/>
    <property type="match status" value="1"/>
</dbReference>
<dbReference type="InterPro" id="IPR019791">
    <property type="entry name" value="Haem_peroxidase_animal"/>
</dbReference>
<dbReference type="PRINTS" id="PR00457">
    <property type="entry name" value="ANPEROXIDASE"/>
</dbReference>
<keyword evidence="1" id="KW-0349">Heme</keyword>
<gene>
    <name evidence="2" type="ORF">RRG08_031934</name>
</gene>
<dbReference type="InterPro" id="IPR037120">
    <property type="entry name" value="Haem_peroxidase_sf_animal"/>
</dbReference>
<evidence type="ECO:0000313" key="2">
    <source>
        <dbReference type="EMBL" id="KAK3787705.1"/>
    </source>
</evidence>
<evidence type="ECO:0000256" key="1">
    <source>
        <dbReference type="PIRSR" id="PIRSR619791-2"/>
    </source>
</evidence>
<dbReference type="SUPFAM" id="SSF48113">
    <property type="entry name" value="Heme-dependent peroxidases"/>
    <property type="match status" value="1"/>
</dbReference>
<dbReference type="AlphaFoldDB" id="A0AAE1AHL6"/>
<dbReference type="GO" id="GO:0004601">
    <property type="term" value="F:peroxidase activity"/>
    <property type="evidence" value="ECO:0007669"/>
    <property type="project" value="InterPro"/>
</dbReference>
<dbReference type="PANTHER" id="PTHR11475">
    <property type="entry name" value="OXIDASE/PEROXIDASE"/>
    <property type="match status" value="1"/>
</dbReference>
<dbReference type="InterPro" id="IPR010255">
    <property type="entry name" value="Haem_peroxidase_sf"/>
</dbReference>
<protein>
    <recommendedName>
        <fullName evidence="4">Peroxidase</fullName>
    </recommendedName>
</protein>
<proteinExistence type="predicted"/>
<keyword evidence="3" id="KW-1185">Reference proteome</keyword>
<feature type="binding site" description="axial binding residue" evidence="1">
    <location>
        <position position="301"/>
    </location>
    <ligand>
        <name>heme b</name>
        <dbReference type="ChEBI" id="CHEBI:60344"/>
    </ligand>
    <ligandPart>
        <name>Fe</name>
        <dbReference type="ChEBI" id="CHEBI:18248"/>
    </ligandPart>
</feature>
<dbReference type="Pfam" id="PF03098">
    <property type="entry name" value="An_peroxidase"/>
    <property type="match status" value="1"/>
</dbReference>
<dbReference type="Proteomes" id="UP001283361">
    <property type="component" value="Unassembled WGS sequence"/>
</dbReference>
<dbReference type="GO" id="GO:0046872">
    <property type="term" value="F:metal ion binding"/>
    <property type="evidence" value="ECO:0007669"/>
    <property type="project" value="UniProtKB-KW"/>
</dbReference>
<evidence type="ECO:0000313" key="3">
    <source>
        <dbReference type="Proteomes" id="UP001283361"/>
    </source>
</evidence>
<evidence type="ECO:0008006" key="4">
    <source>
        <dbReference type="Google" id="ProtNLM"/>
    </source>
</evidence>
<dbReference type="GO" id="GO:0020037">
    <property type="term" value="F:heme binding"/>
    <property type="evidence" value="ECO:0007669"/>
    <property type="project" value="InterPro"/>
</dbReference>
<organism evidence="2 3">
    <name type="scientific">Elysia crispata</name>
    <name type="common">lettuce slug</name>
    <dbReference type="NCBI Taxonomy" id="231223"/>
    <lineage>
        <taxon>Eukaryota</taxon>
        <taxon>Metazoa</taxon>
        <taxon>Spiralia</taxon>
        <taxon>Lophotrochozoa</taxon>
        <taxon>Mollusca</taxon>
        <taxon>Gastropoda</taxon>
        <taxon>Heterobranchia</taxon>
        <taxon>Euthyneura</taxon>
        <taxon>Panpulmonata</taxon>
        <taxon>Sacoglossa</taxon>
        <taxon>Placobranchoidea</taxon>
        <taxon>Plakobranchidae</taxon>
        <taxon>Elysia</taxon>
    </lineage>
</organism>